<dbReference type="Pfam" id="PF22248">
    <property type="entry name" value="ERMP1_C"/>
    <property type="match status" value="1"/>
</dbReference>
<evidence type="ECO:0000256" key="7">
    <source>
        <dbReference type="ARBA" id="ARBA00022801"/>
    </source>
</evidence>
<evidence type="ECO:0000256" key="2">
    <source>
        <dbReference type="ARBA" id="ARBA00004477"/>
    </source>
</evidence>
<dbReference type="OrthoDB" id="7887808at2759"/>
<comment type="subcellular location">
    <subcellularLocation>
        <location evidence="2">Endoplasmic reticulum membrane</location>
        <topology evidence="2">Multi-pass membrane protein</topology>
    </subcellularLocation>
</comment>
<keyword evidence="4" id="KW-0645">Protease</keyword>
<dbReference type="GO" id="GO:0006508">
    <property type="term" value="P:proteolysis"/>
    <property type="evidence" value="ECO:0007669"/>
    <property type="project" value="UniProtKB-KW"/>
</dbReference>
<protein>
    <recommendedName>
        <fullName evidence="14">FXNA-like protease</fullName>
    </recommendedName>
</protein>
<feature type="transmembrane region" description="Helical" evidence="16">
    <location>
        <begin position="413"/>
        <end position="432"/>
    </location>
</feature>
<name>A0A2A2LGB3_9BILA</name>
<feature type="domain" description="Endoplasmic reticulum metallopeptidase 1-like C-terminal" evidence="18">
    <location>
        <begin position="649"/>
        <end position="862"/>
    </location>
</feature>
<dbReference type="EMBL" id="LIAE01006804">
    <property type="protein sequence ID" value="PAV85175.1"/>
    <property type="molecule type" value="Genomic_DNA"/>
</dbReference>
<feature type="transmembrane region" description="Helical" evidence="16">
    <location>
        <begin position="472"/>
        <end position="491"/>
    </location>
</feature>
<keyword evidence="11" id="KW-0482">Metalloprotease</keyword>
<keyword evidence="8" id="KW-0256">Endoplasmic reticulum</keyword>
<comment type="cofactor">
    <cofactor evidence="1">
        <name>Zn(2+)</name>
        <dbReference type="ChEBI" id="CHEBI:29105"/>
    </cofactor>
</comment>
<reference evidence="19 20" key="1">
    <citation type="journal article" date="2017" name="Curr. Biol.">
        <title>Genome architecture and evolution of a unichromosomal asexual nematode.</title>
        <authorList>
            <person name="Fradin H."/>
            <person name="Zegar C."/>
            <person name="Gutwein M."/>
            <person name="Lucas J."/>
            <person name="Kovtun M."/>
            <person name="Corcoran D."/>
            <person name="Baugh L.R."/>
            <person name="Kiontke K."/>
            <person name="Gunsalus K."/>
            <person name="Fitch D.H."/>
            <person name="Piano F."/>
        </authorList>
    </citation>
    <scope>NUCLEOTIDE SEQUENCE [LARGE SCALE GENOMIC DNA]</scope>
    <source>
        <strain evidence="19">PF1309</strain>
    </source>
</reference>
<feature type="domain" description="Peptidase M28" evidence="17">
    <location>
        <begin position="171"/>
        <end position="371"/>
    </location>
</feature>
<evidence type="ECO:0000256" key="4">
    <source>
        <dbReference type="ARBA" id="ARBA00022670"/>
    </source>
</evidence>
<feature type="transmembrane region" description="Helical" evidence="16">
    <location>
        <begin position="46"/>
        <end position="64"/>
    </location>
</feature>
<feature type="region of interest" description="Disordered" evidence="15">
    <location>
        <begin position="1"/>
        <end position="20"/>
    </location>
</feature>
<dbReference type="AlphaFoldDB" id="A0A2A2LGB3"/>
<evidence type="ECO:0000256" key="8">
    <source>
        <dbReference type="ARBA" id="ARBA00022824"/>
    </source>
</evidence>
<evidence type="ECO:0000256" key="16">
    <source>
        <dbReference type="SAM" id="Phobius"/>
    </source>
</evidence>
<sequence length="892" mass="102123">MSSVRKRQTKLPTPLENSDEFKQFEETSKSGLVNNSAANELQWGHWKIIIGIFTLLLFGSLYLHKCLPTPKEPNEDYNSFSEIRAQKILYELSNYGPKPAGSVACEQLTRNRIYEELKLIKSSASAFVNFDIDTQFASGCFHIPKFDVDGFTICYRNVSNVMVRIGQVEQSKNERKIAVLLNCHYDSWPTSSAGSDDLISCALMLEIARLLSKAPQKLHHDVILLFNGAEESSLQAAHGFITTHPWRHDVRAFINLEASGSGGRELLFQAGNFWRYYFKKSSILSGPANQWLLNAYLEAAVHPHCSVIGQEVFQSGVYPGDTDYRVFRDYGKIPGLDLAFVQNGYWWHTEFDEAVRITNGSLQRAGENVYSVLTHLLASPYLERPAEYGDKRSVFFDFLGLFVVVYDVKISHMINIVAIFIGFLVTMARFFQDRNLYIRAFVEYFAVLISMVAVTYGMTKMVAFLYGTLQWYTHHWIAAIIYGIPIVWTGYATQTFFTSKLASYQILKFSDCLESIHLAFIAAILMIFTYYDVAKTQKLLIFPLWLILPGAAMLVYTSEMLISIFIPIMGRTSSNPEPIVASFIALPTVLIMLSLLPFFAKTKTNREPNECGPKDFVYSIFGIFFVMFLIVSVLSAASPSPFRYKYEYPTAKRTQFFHVNRLMHNRDGSIIANDSRLYAISHDYRGAEDIPFVKSDPEWQEIEPIYTHSHFKDIPYYFPTRARIDNRHIRYRVSEEQIKFSKPTKITLNSKKQTSKSEIEYDLSVSGFGQMSVYMVADPQWIITEFTALPVETYKVAPIEKDTSLFLFLTCSSPENHCTWNFKIVMSLLPSQTPDQEKPLLIGASSHYIYGPEMQSKSLQQIESVIRDNRLHSNQWTITPSSWNADLVYRYF</sequence>
<dbReference type="Gene3D" id="3.40.630.10">
    <property type="entry name" value="Zn peptidases"/>
    <property type="match status" value="1"/>
</dbReference>
<feature type="transmembrane region" description="Helical" evidence="16">
    <location>
        <begin position="543"/>
        <end position="566"/>
    </location>
</feature>
<dbReference type="InterPro" id="IPR048024">
    <property type="entry name" value="Fxna-like_M28_dom"/>
</dbReference>
<comment type="caution">
    <text evidence="19">The sequence shown here is derived from an EMBL/GenBank/DDBJ whole genome shotgun (WGS) entry which is preliminary data.</text>
</comment>
<keyword evidence="10 16" id="KW-1133">Transmembrane helix</keyword>
<dbReference type="CDD" id="cd03875">
    <property type="entry name" value="M28_Fxna_like"/>
    <property type="match status" value="1"/>
</dbReference>
<dbReference type="PANTHER" id="PTHR12147">
    <property type="entry name" value="METALLOPEPTIDASE M28 FAMILY MEMBER"/>
    <property type="match status" value="1"/>
</dbReference>
<dbReference type="SUPFAM" id="SSF53187">
    <property type="entry name" value="Zn-dependent exopeptidases"/>
    <property type="match status" value="1"/>
</dbReference>
<dbReference type="STRING" id="2018661.A0A2A2LGB3"/>
<evidence type="ECO:0000256" key="14">
    <source>
        <dbReference type="ARBA" id="ARBA00078796"/>
    </source>
</evidence>
<evidence type="ECO:0000256" key="3">
    <source>
        <dbReference type="ARBA" id="ARBA00010918"/>
    </source>
</evidence>
<feature type="transmembrane region" description="Helical" evidence="16">
    <location>
        <begin position="512"/>
        <end position="531"/>
    </location>
</feature>
<dbReference type="GO" id="GO:0046872">
    <property type="term" value="F:metal ion binding"/>
    <property type="evidence" value="ECO:0007669"/>
    <property type="project" value="UniProtKB-KW"/>
</dbReference>
<evidence type="ECO:0000259" key="18">
    <source>
        <dbReference type="Pfam" id="PF22248"/>
    </source>
</evidence>
<evidence type="ECO:0000313" key="19">
    <source>
        <dbReference type="EMBL" id="PAV85175.1"/>
    </source>
</evidence>
<evidence type="ECO:0000313" key="20">
    <source>
        <dbReference type="Proteomes" id="UP000218231"/>
    </source>
</evidence>
<evidence type="ECO:0000256" key="1">
    <source>
        <dbReference type="ARBA" id="ARBA00001947"/>
    </source>
</evidence>
<evidence type="ECO:0000256" key="9">
    <source>
        <dbReference type="ARBA" id="ARBA00022833"/>
    </source>
</evidence>
<organism evidence="19 20">
    <name type="scientific">Diploscapter pachys</name>
    <dbReference type="NCBI Taxonomy" id="2018661"/>
    <lineage>
        <taxon>Eukaryota</taxon>
        <taxon>Metazoa</taxon>
        <taxon>Ecdysozoa</taxon>
        <taxon>Nematoda</taxon>
        <taxon>Chromadorea</taxon>
        <taxon>Rhabditida</taxon>
        <taxon>Rhabditina</taxon>
        <taxon>Rhabditomorpha</taxon>
        <taxon>Rhabditoidea</taxon>
        <taxon>Rhabditidae</taxon>
        <taxon>Diploscapter</taxon>
    </lineage>
</organism>
<evidence type="ECO:0000256" key="6">
    <source>
        <dbReference type="ARBA" id="ARBA00022723"/>
    </source>
</evidence>
<dbReference type="Proteomes" id="UP000218231">
    <property type="component" value="Unassembled WGS sequence"/>
</dbReference>
<dbReference type="InterPro" id="IPR045175">
    <property type="entry name" value="M28_fam"/>
</dbReference>
<evidence type="ECO:0000259" key="17">
    <source>
        <dbReference type="Pfam" id="PF04389"/>
    </source>
</evidence>
<keyword evidence="9" id="KW-0862">Zinc</keyword>
<keyword evidence="13" id="KW-0325">Glycoprotein</keyword>
<gene>
    <name evidence="19" type="ORF">WR25_04444</name>
</gene>
<evidence type="ECO:0000256" key="12">
    <source>
        <dbReference type="ARBA" id="ARBA00023136"/>
    </source>
</evidence>
<feature type="transmembrane region" description="Helical" evidence="16">
    <location>
        <begin position="444"/>
        <end position="466"/>
    </location>
</feature>
<feature type="transmembrane region" description="Helical" evidence="16">
    <location>
        <begin position="578"/>
        <end position="596"/>
    </location>
</feature>
<dbReference type="Pfam" id="PF04389">
    <property type="entry name" value="Peptidase_M28"/>
    <property type="match status" value="1"/>
</dbReference>
<accession>A0A2A2LGB3</accession>
<dbReference type="InterPro" id="IPR007484">
    <property type="entry name" value="Peptidase_M28"/>
</dbReference>
<dbReference type="GO" id="GO:0008235">
    <property type="term" value="F:metalloexopeptidase activity"/>
    <property type="evidence" value="ECO:0007669"/>
    <property type="project" value="InterPro"/>
</dbReference>
<keyword evidence="6" id="KW-0479">Metal-binding</keyword>
<keyword evidence="5 16" id="KW-0812">Transmembrane</keyword>
<dbReference type="GO" id="GO:0005789">
    <property type="term" value="C:endoplasmic reticulum membrane"/>
    <property type="evidence" value="ECO:0007669"/>
    <property type="project" value="UniProtKB-SubCell"/>
</dbReference>
<feature type="transmembrane region" description="Helical" evidence="16">
    <location>
        <begin position="616"/>
        <end position="637"/>
    </location>
</feature>
<evidence type="ECO:0000256" key="13">
    <source>
        <dbReference type="ARBA" id="ARBA00023180"/>
    </source>
</evidence>
<keyword evidence="20" id="KW-1185">Reference proteome</keyword>
<keyword evidence="7" id="KW-0378">Hydrolase</keyword>
<comment type="similarity">
    <text evidence="3">Belongs to the peptidase M28 family.</text>
</comment>
<dbReference type="PANTHER" id="PTHR12147:SF11">
    <property type="entry name" value="ENDOPLASMIC RETICULUM METALLOPEPTIDASE 1-B-RELATED"/>
    <property type="match status" value="1"/>
</dbReference>
<proteinExistence type="inferred from homology"/>
<evidence type="ECO:0000256" key="5">
    <source>
        <dbReference type="ARBA" id="ARBA00022692"/>
    </source>
</evidence>
<evidence type="ECO:0000256" key="11">
    <source>
        <dbReference type="ARBA" id="ARBA00023049"/>
    </source>
</evidence>
<evidence type="ECO:0000256" key="15">
    <source>
        <dbReference type="SAM" id="MobiDB-lite"/>
    </source>
</evidence>
<dbReference type="InterPro" id="IPR053973">
    <property type="entry name" value="ERMP1-like_C"/>
</dbReference>
<keyword evidence="12 16" id="KW-0472">Membrane</keyword>
<evidence type="ECO:0000256" key="10">
    <source>
        <dbReference type="ARBA" id="ARBA00022989"/>
    </source>
</evidence>
<dbReference type="FunFam" id="3.40.630.10:FF:000008">
    <property type="entry name" value="Endoplasmic reticulum metallopeptidase 1"/>
    <property type="match status" value="1"/>
</dbReference>